<evidence type="ECO:0000313" key="5">
    <source>
        <dbReference type="EMBL" id="NWC36562.1"/>
    </source>
</evidence>
<gene>
    <name evidence="5" type="ORF">HX876_29785</name>
</gene>
<dbReference type="RefSeq" id="WP_177057923.1">
    <property type="nucleotide sequence ID" value="NZ_JACAPB010000031.1"/>
</dbReference>
<dbReference type="InterPro" id="IPR001753">
    <property type="entry name" value="Enoyl-CoA_hydra/iso"/>
</dbReference>
<keyword evidence="3" id="KW-0576">Peroxisome</keyword>
<dbReference type="InterPro" id="IPR029045">
    <property type="entry name" value="ClpP/crotonase-like_dom_sf"/>
</dbReference>
<evidence type="ECO:0000313" key="6">
    <source>
        <dbReference type="Proteomes" id="UP000520592"/>
    </source>
</evidence>
<accession>A0A7Y8CMP2</accession>
<dbReference type="Pfam" id="PF00378">
    <property type="entry name" value="ECH_1"/>
    <property type="match status" value="1"/>
</dbReference>
<dbReference type="Gene3D" id="3.90.226.10">
    <property type="entry name" value="2-enoyl-CoA Hydratase, Chain A, domain 1"/>
    <property type="match status" value="1"/>
</dbReference>
<dbReference type="EMBL" id="JACAQD010000043">
    <property type="protein sequence ID" value="NWC36562.1"/>
    <property type="molecule type" value="Genomic_DNA"/>
</dbReference>
<dbReference type="PANTHER" id="PTHR43684">
    <property type="match status" value="1"/>
</dbReference>
<comment type="similarity">
    <text evidence="2">Belongs to the enoyl-CoA hydratase/isomerase family.</text>
</comment>
<proteinExistence type="inferred from homology"/>
<dbReference type="PANTHER" id="PTHR43684:SF1">
    <property type="entry name" value="ENOYL-COA DELTA ISOMERASE 2"/>
    <property type="match status" value="1"/>
</dbReference>
<evidence type="ECO:0000256" key="4">
    <source>
        <dbReference type="ARBA" id="ARBA00023235"/>
    </source>
</evidence>
<dbReference type="SUPFAM" id="SSF52096">
    <property type="entry name" value="ClpP/crotonase"/>
    <property type="match status" value="1"/>
</dbReference>
<keyword evidence="4 5" id="KW-0413">Isomerase</keyword>
<evidence type="ECO:0000256" key="3">
    <source>
        <dbReference type="ARBA" id="ARBA00023140"/>
    </source>
</evidence>
<evidence type="ECO:0000256" key="2">
    <source>
        <dbReference type="ARBA" id="ARBA00005254"/>
    </source>
</evidence>
<dbReference type="AlphaFoldDB" id="A0A7Y8CMP2"/>
<comment type="subcellular location">
    <subcellularLocation>
        <location evidence="1">Peroxisome</location>
    </subcellularLocation>
</comment>
<sequence length="273" mass="29781">MVNDSAVVRENGPSVLYLLDRHVAWITLNRPERRNALSADMDAELRTCVLRAEGDSDCRVICISGMGEGFCSGADLSVSPALPAQLPYSLEPHSLEAFRFGYLIQARKPIVAAINGAAVGVGLVLAAFCDIRIASARARLGFTYSRVGLVAEYGIAWWLPRLIGPGASNDLLLSGRLVEALEARQMGLVNQVVDGEGFNAHVEDYLLALVERCSPRSLAVIKRQAWAAHEQTLLEAVRGSQQDLDVARRSADHQEGLQAFREKRLPRFSGDTQ</sequence>
<dbReference type="InterPro" id="IPR014748">
    <property type="entry name" value="Enoyl-CoA_hydra_C"/>
</dbReference>
<dbReference type="InterPro" id="IPR051053">
    <property type="entry name" value="ECH/Chromodomain_protein"/>
</dbReference>
<protein>
    <submittedName>
        <fullName evidence="5">Enoyl-CoA hydratase/isomerase family protein</fullName>
    </submittedName>
</protein>
<dbReference type="GO" id="GO:0004165">
    <property type="term" value="F:delta(3)-delta(2)-enoyl-CoA isomerase activity"/>
    <property type="evidence" value="ECO:0007669"/>
    <property type="project" value="UniProtKB-ARBA"/>
</dbReference>
<dbReference type="CDD" id="cd06558">
    <property type="entry name" value="crotonase-like"/>
    <property type="match status" value="1"/>
</dbReference>
<comment type="caution">
    <text evidence="5">The sequence shown here is derived from an EMBL/GenBank/DDBJ whole genome shotgun (WGS) entry which is preliminary data.</text>
</comment>
<organism evidence="5 6">
    <name type="scientific">Pseudomonas gingeri</name>
    <dbReference type="NCBI Taxonomy" id="117681"/>
    <lineage>
        <taxon>Bacteria</taxon>
        <taxon>Pseudomonadati</taxon>
        <taxon>Pseudomonadota</taxon>
        <taxon>Gammaproteobacteria</taxon>
        <taxon>Pseudomonadales</taxon>
        <taxon>Pseudomonadaceae</taxon>
        <taxon>Pseudomonas</taxon>
    </lineage>
</organism>
<dbReference type="Gene3D" id="1.10.12.10">
    <property type="entry name" value="Lyase 2-enoyl-coa Hydratase, Chain A, domain 2"/>
    <property type="match status" value="1"/>
</dbReference>
<dbReference type="Proteomes" id="UP000520592">
    <property type="component" value="Unassembled WGS sequence"/>
</dbReference>
<evidence type="ECO:0000256" key="1">
    <source>
        <dbReference type="ARBA" id="ARBA00004275"/>
    </source>
</evidence>
<name>A0A7Y8CMP2_9PSED</name>
<reference evidence="5 6" key="1">
    <citation type="submission" date="2020-04" db="EMBL/GenBank/DDBJ databases">
        <title>Molecular characterization of pseudomonads from Agaricus bisporus reveal novel blotch 2 pathogens in Western Europe.</title>
        <authorList>
            <person name="Taparia T."/>
            <person name="Krijger M."/>
            <person name="Haynes E."/>
            <person name="Elpinstone J.G."/>
            <person name="Noble R."/>
            <person name="Van Der Wolf J."/>
        </authorList>
    </citation>
    <scope>NUCLEOTIDE SEQUENCE [LARGE SCALE GENOMIC DNA]</scope>
    <source>
        <strain evidence="5 6">IPO3737</strain>
    </source>
</reference>